<keyword evidence="1" id="KW-1133">Transmembrane helix</keyword>
<organism evidence="2 3">
    <name type="scientific">Phocaeicola vulgatus (strain ATCC 8482 / DSM 1447 / JCM 5826 / CCUG 4940 / NBRC 14291 / NCTC 11154)</name>
    <name type="common">Bacteroides vulgatus</name>
    <dbReference type="NCBI Taxonomy" id="435590"/>
    <lineage>
        <taxon>Bacteria</taxon>
        <taxon>Pseudomonadati</taxon>
        <taxon>Bacteroidota</taxon>
        <taxon>Bacteroidia</taxon>
        <taxon>Bacteroidales</taxon>
        <taxon>Bacteroidaceae</taxon>
        <taxon>Phocaeicola</taxon>
    </lineage>
</organism>
<proteinExistence type="predicted"/>
<keyword evidence="1" id="KW-0812">Transmembrane</keyword>
<evidence type="ECO:0000313" key="2">
    <source>
        <dbReference type="EMBL" id="ABR40339.1"/>
    </source>
</evidence>
<keyword evidence="1" id="KW-0472">Membrane</keyword>
<feature type="transmembrane region" description="Helical" evidence="1">
    <location>
        <begin position="35"/>
        <end position="58"/>
    </location>
</feature>
<dbReference type="PaxDb" id="435590-BVU_2687"/>
<dbReference type="STRING" id="435590.BVU_2687"/>
<evidence type="ECO:0000256" key="1">
    <source>
        <dbReference type="SAM" id="Phobius"/>
    </source>
</evidence>
<gene>
    <name evidence="2" type="ordered locus">BVU_2687</name>
</gene>
<dbReference type="KEGG" id="bvu:BVU_2687"/>
<feature type="transmembrane region" description="Helical" evidence="1">
    <location>
        <begin position="78"/>
        <end position="97"/>
    </location>
</feature>
<accession>A6L3S5</accession>
<dbReference type="EMBL" id="CP000139">
    <property type="protein sequence ID" value="ABR40339.1"/>
    <property type="molecule type" value="Genomic_DNA"/>
</dbReference>
<name>A6L3S5_PHOV8</name>
<sequence>MPYSSTRWIICAGQVSKLTLFTSISQNKCRDNREIYSFCDITFIITLIFCWFLALIFHNQFLFDKNSCFASEYQILRLNFVCSILVHFTFLSVLLVYKR</sequence>
<protein>
    <submittedName>
        <fullName evidence="2">Uncharacterized protein</fullName>
    </submittedName>
</protein>
<dbReference type="Proteomes" id="UP000002861">
    <property type="component" value="Chromosome"/>
</dbReference>
<reference evidence="2 3" key="1">
    <citation type="journal article" date="2007" name="PLoS Biol.">
        <title>Evolution of symbiotic bacteria in the distal human intestine.</title>
        <authorList>
            <person name="Xu J."/>
            <person name="Mahowald M.A."/>
            <person name="Ley R.E."/>
            <person name="Lozupone C.A."/>
            <person name="Hamady M."/>
            <person name="Martens E.C."/>
            <person name="Henrissat B."/>
            <person name="Coutinho P.M."/>
            <person name="Minx P."/>
            <person name="Latreille P."/>
            <person name="Cordum H."/>
            <person name="Van Brunt A."/>
            <person name="Kim K."/>
            <person name="Fulton R.S."/>
            <person name="Fulton L.A."/>
            <person name="Clifton S.W."/>
            <person name="Wilson R.K."/>
            <person name="Knight R.D."/>
            <person name="Gordon J.I."/>
        </authorList>
    </citation>
    <scope>NUCLEOTIDE SEQUENCE [LARGE SCALE GENOMIC DNA]</scope>
    <source>
        <strain evidence="3">ATCC 8482 / DSM 1447 / JCM 5826 / CCUG 4940 / NBRC 14291 / NCTC 11154</strain>
    </source>
</reference>
<dbReference type="AlphaFoldDB" id="A6L3S5"/>
<evidence type="ECO:0000313" key="3">
    <source>
        <dbReference type="Proteomes" id="UP000002861"/>
    </source>
</evidence>
<dbReference type="HOGENOM" id="CLU_2314640_0_0_10"/>